<comment type="caution">
    <text evidence="3">The sequence shown here is derived from an EMBL/GenBank/DDBJ whole genome shotgun (WGS) entry which is preliminary data.</text>
</comment>
<feature type="chain" id="PRO_5035897657" evidence="2">
    <location>
        <begin position="26"/>
        <end position="56"/>
    </location>
</feature>
<proteinExistence type="predicted"/>
<evidence type="ECO:0000313" key="4">
    <source>
        <dbReference type="Proteomes" id="UP000822688"/>
    </source>
</evidence>
<reference evidence="3" key="1">
    <citation type="submission" date="2020-06" db="EMBL/GenBank/DDBJ databases">
        <title>WGS assembly of Ceratodon purpureus strain R40.</title>
        <authorList>
            <person name="Carey S.B."/>
            <person name="Jenkins J."/>
            <person name="Shu S."/>
            <person name="Lovell J.T."/>
            <person name="Sreedasyam A."/>
            <person name="Maumus F."/>
            <person name="Tiley G.P."/>
            <person name="Fernandez-Pozo N."/>
            <person name="Barry K."/>
            <person name="Chen C."/>
            <person name="Wang M."/>
            <person name="Lipzen A."/>
            <person name="Daum C."/>
            <person name="Saski C.A."/>
            <person name="Payton A.C."/>
            <person name="Mcbreen J.C."/>
            <person name="Conrad R.E."/>
            <person name="Kollar L.M."/>
            <person name="Olsson S."/>
            <person name="Huttunen S."/>
            <person name="Landis J.B."/>
            <person name="Wickett N.J."/>
            <person name="Johnson M.G."/>
            <person name="Rensing S.A."/>
            <person name="Grimwood J."/>
            <person name="Schmutz J."/>
            <person name="Mcdaniel S.F."/>
        </authorList>
    </citation>
    <scope>NUCLEOTIDE SEQUENCE</scope>
    <source>
        <strain evidence="3">R40</strain>
    </source>
</reference>
<accession>A0A8T0HR28</accession>
<feature type="signal peptide" evidence="2">
    <location>
        <begin position="1"/>
        <end position="25"/>
    </location>
</feature>
<evidence type="ECO:0000256" key="1">
    <source>
        <dbReference type="SAM" id="MobiDB-lite"/>
    </source>
</evidence>
<keyword evidence="2" id="KW-0732">Signal</keyword>
<protein>
    <submittedName>
        <fullName evidence="3">Uncharacterized protein</fullName>
    </submittedName>
</protein>
<name>A0A8T0HR28_CERPU</name>
<evidence type="ECO:0000313" key="3">
    <source>
        <dbReference type="EMBL" id="KAG0573013.1"/>
    </source>
</evidence>
<dbReference type="AlphaFoldDB" id="A0A8T0HR28"/>
<feature type="region of interest" description="Disordered" evidence="1">
    <location>
        <begin position="37"/>
        <end position="56"/>
    </location>
</feature>
<dbReference type="EMBL" id="CM026426">
    <property type="protein sequence ID" value="KAG0573013.1"/>
    <property type="molecule type" value="Genomic_DNA"/>
</dbReference>
<evidence type="ECO:0000256" key="2">
    <source>
        <dbReference type="SAM" id="SignalP"/>
    </source>
</evidence>
<keyword evidence="4" id="KW-1185">Reference proteome</keyword>
<dbReference type="Proteomes" id="UP000822688">
    <property type="component" value="Chromosome V"/>
</dbReference>
<organism evidence="3 4">
    <name type="scientific">Ceratodon purpureus</name>
    <name type="common">Fire moss</name>
    <name type="synonym">Dicranum purpureum</name>
    <dbReference type="NCBI Taxonomy" id="3225"/>
    <lineage>
        <taxon>Eukaryota</taxon>
        <taxon>Viridiplantae</taxon>
        <taxon>Streptophyta</taxon>
        <taxon>Embryophyta</taxon>
        <taxon>Bryophyta</taxon>
        <taxon>Bryophytina</taxon>
        <taxon>Bryopsida</taxon>
        <taxon>Dicranidae</taxon>
        <taxon>Pseudoditrichales</taxon>
        <taxon>Ditrichaceae</taxon>
        <taxon>Ceratodon</taxon>
    </lineage>
</organism>
<feature type="compositionally biased region" description="Polar residues" evidence="1">
    <location>
        <begin position="40"/>
        <end position="56"/>
    </location>
</feature>
<sequence length="56" mass="6205">MHPPGCPHRPWSRHLLLRAPCLLHAFFPNSRCPPSLGGTACTQKQPNSPSTLSFQQ</sequence>
<gene>
    <name evidence="3" type="ORF">KC19_VG140900</name>
</gene>